<evidence type="ECO:0000256" key="3">
    <source>
        <dbReference type="ARBA" id="ARBA00022576"/>
    </source>
</evidence>
<evidence type="ECO:0000259" key="6">
    <source>
        <dbReference type="Pfam" id="PF00155"/>
    </source>
</evidence>
<dbReference type="Pfam" id="PF00155">
    <property type="entry name" value="Aminotran_1_2"/>
    <property type="match status" value="1"/>
</dbReference>
<keyword evidence="8" id="KW-1185">Reference proteome</keyword>
<dbReference type="CDD" id="cd00609">
    <property type="entry name" value="AAT_like"/>
    <property type="match status" value="1"/>
</dbReference>
<dbReference type="Gene3D" id="3.40.640.10">
    <property type="entry name" value="Type I PLP-dependent aspartate aminotransferase-like (Major domain)"/>
    <property type="match status" value="1"/>
</dbReference>
<dbReference type="NCBIfam" id="NF009079">
    <property type="entry name" value="PRK12414.1"/>
    <property type="match status" value="1"/>
</dbReference>
<proteinExistence type="inferred from homology"/>
<dbReference type="InterPro" id="IPR015422">
    <property type="entry name" value="PyrdxlP-dep_Trfase_small"/>
</dbReference>
<protein>
    <submittedName>
        <fullName evidence="7">Methionine aminotransferase</fullName>
        <ecNumber evidence="7">2.6.1.88</ecNumber>
    </submittedName>
</protein>
<dbReference type="EMBL" id="CADIKF010000007">
    <property type="protein sequence ID" value="CAB3751533.1"/>
    <property type="molecule type" value="Genomic_DNA"/>
</dbReference>
<keyword evidence="3 7" id="KW-0032">Aminotransferase</keyword>
<evidence type="ECO:0000256" key="5">
    <source>
        <dbReference type="ARBA" id="ARBA00022898"/>
    </source>
</evidence>
<dbReference type="InterPro" id="IPR051326">
    <property type="entry name" value="Kynurenine-oxoglutarate_AT"/>
</dbReference>
<keyword evidence="4 7" id="KW-0808">Transferase</keyword>
<dbReference type="EC" id="2.6.1.88" evidence="7"/>
<gene>
    <name evidence="7" type="primary">ybdL_1</name>
    <name evidence="7" type="ORF">LMG29739_01311</name>
</gene>
<dbReference type="GO" id="GO:0010326">
    <property type="term" value="F:methionine-oxo-acid transaminase activity"/>
    <property type="evidence" value="ECO:0007669"/>
    <property type="project" value="UniProtKB-EC"/>
</dbReference>
<dbReference type="Proteomes" id="UP000494329">
    <property type="component" value="Unassembled WGS sequence"/>
</dbReference>
<sequence>MKSSLSIETKLPTHGVSVFSQIAALAARYNAVNLWQGAPNYSPDQTLIDSATEAMKAGFNQYSAMTGVATLREALTEKIATLYGTRYDPETEITITAGGSEAIYATIAALVKQGDEVIFFEPAFEVYEPVVRLQGAKPVPIQIPLDRLKIDWNEVAAAVTPRTRMIIVNTPHNPTGIVMEDEDIAALTAITRDSNIIVLADEVYEHVIFDGMEHRSMCRYPELAERSVVVFSLGKTYHVTGWRIGYCVAPADLTSEIRKIHQYLVFSAPTPLQVAVAKEVSRPESYQRLRGFYEQKRDILTQALSTSRFKLRPSHGSFFVLASFDHFSDLNDFDFAKQLLVEKGVGTIPLSVFYGHGAETGMIRLSFCKDDETLREGGRRLSTL</sequence>
<organism evidence="7 8">
    <name type="scientific">Paraburkholderia solisilvae</name>
    <dbReference type="NCBI Taxonomy" id="624376"/>
    <lineage>
        <taxon>Bacteria</taxon>
        <taxon>Pseudomonadati</taxon>
        <taxon>Pseudomonadota</taxon>
        <taxon>Betaproteobacteria</taxon>
        <taxon>Burkholderiales</taxon>
        <taxon>Burkholderiaceae</taxon>
        <taxon>Paraburkholderia</taxon>
    </lineage>
</organism>
<dbReference type="RefSeq" id="WP_175110058.1">
    <property type="nucleotide sequence ID" value="NZ_CADIKF010000007.1"/>
</dbReference>
<dbReference type="AlphaFoldDB" id="A0A6J5DC49"/>
<dbReference type="PANTHER" id="PTHR43807:SF20">
    <property type="entry name" value="FI04487P"/>
    <property type="match status" value="1"/>
</dbReference>
<dbReference type="SUPFAM" id="SSF53383">
    <property type="entry name" value="PLP-dependent transferases"/>
    <property type="match status" value="1"/>
</dbReference>
<dbReference type="GO" id="GO:0030170">
    <property type="term" value="F:pyridoxal phosphate binding"/>
    <property type="evidence" value="ECO:0007669"/>
    <property type="project" value="InterPro"/>
</dbReference>
<evidence type="ECO:0000313" key="7">
    <source>
        <dbReference type="EMBL" id="CAB3751533.1"/>
    </source>
</evidence>
<evidence type="ECO:0000313" key="8">
    <source>
        <dbReference type="Proteomes" id="UP000494329"/>
    </source>
</evidence>
<dbReference type="GO" id="GO:0005737">
    <property type="term" value="C:cytoplasm"/>
    <property type="evidence" value="ECO:0007669"/>
    <property type="project" value="TreeGrafter"/>
</dbReference>
<comment type="similarity">
    <text evidence="2">Belongs to the class-I pyridoxal-phosphate-dependent aminotransferase family.</text>
</comment>
<dbReference type="FunFam" id="3.40.640.10:FF:000033">
    <property type="entry name" value="Aspartate aminotransferase"/>
    <property type="match status" value="1"/>
</dbReference>
<comment type="cofactor">
    <cofactor evidence="1">
        <name>pyridoxal 5'-phosphate</name>
        <dbReference type="ChEBI" id="CHEBI:597326"/>
    </cofactor>
</comment>
<dbReference type="InterPro" id="IPR004839">
    <property type="entry name" value="Aminotransferase_I/II_large"/>
</dbReference>
<evidence type="ECO:0000256" key="1">
    <source>
        <dbReference type="ARBA" id="ARBA00001933"/>
    </source>
</evidence>
<feature type="domain" description="Aminotransferase class I/classII large" evidence="6">
    <location>
        <begin position="32"/>
        <end position="377"/>
    </location>
</feature>
<keyword evidence="5" id="KW-0663">Pyridoxal phosphate</keyword>
<dbReference type="Gene3D" id="3.90.1150.10">
    <property type="entry name" value="Aspartate Aminotransferase, domain 1"/>
    <property type="match status" value="1"/>
</dbReference>
<dbReference type="NCBIfam" id="NF006569">
    <property type="entry name" value="PRK09082.1"/>
    <property type="match status" value="1"/>
</dbReference>
<accession>A0A6J5DC49</accession>
<dbReference type="InterPro" id="IPR015424">
    <property type="entry name" value="PyrdxlP-dep_Trfase"/>
</dbReference>
<reference evidence="7 8" key="1">
    <citation type="submission" date="2020-04" db="EMBL/GenBank/DDBJ databases">
        <authorList>
            <person name="De Canck E."/>
        </authorList>
    </citation>
    <scope>NUCLEOTIDE SEQUENCE [LARGE SCALE GENOMIC DNA]</scope>
    <source>
        <strain evidence="7 8">LMG 29739</strain>
    </source>
</reference>
<evidence type="ECO:0000256" key="2">
    <source>
        <dbReference type="ARBA" id="ARBA00007441"/>
    </source>
</evidence>
<evidence type="ECO:0000256" key="4">
    <source>
        <dbReference type="ARBA" id="ARBA00022679"/>
    </source>
</evidence>
<name>A0A6J5DC49_9BURK</name>
<dbReference type="InterPro" id="IPR015421">
    <property type="entry name" value="PyrdxlP-dep_Trfase_major"/>
</dbReference>
<dbReference type="GO" id="GO:0016212">
    <property type="term" value="F:kynurenine-oxoglutarate transaminase activity"/>
    <property type="evidence" value="ECO:0007669"/>
    <property type="project" value="TreeGrafter"/>
</dbReference>
<dbReference type="PANTHER" id="PTHR43807">
    <property type="entry name" value="FI04487P"/>
    <property type="match status" value="1"/>
</dbReference>